<keyword evidence="4" id="KW-0804">Transcription</keyword>
<evidence type="ECO:0000256" key="4">
    <source>
        <dbReference type="ARBA" id="ARBA00023163"/>
    </source>
</evidence>
<dbReference type="SUPFAM" id="SSF52172">
    <property type="entry name" value="CheY-like"/>
    <property type="match status" value="1"/>
</dbReference>
<dbReference type="SMART" id="SM00448">
    <property type="entry name" value="REC"/>
    <property type="match status" value="1"/>
</dbReference>
<evidence type="ECO:0000256" key="3">
    <source>
        <dbReference type="ARBA" id="ARBA00023125"/>
    </source>
</evidence>
<dbReference type="PROSITE" id="PS50110">
    <property type="entry name" value="RESPONSE_REGULATORY"/>
    <property type="match status" value="1"/>
</dbReference>
<dbReference type="InterPro" id="IPR011006">
    <property type="entry name" value="CheY-like_superfamily"/>
</dbReference>
<dbReference type="InterPro" id="IPR058245">
    <property type="entry name" value="NreC/VraR/RcsB-like_REC"/>
</dbReference>
<dbReference type="SMART" id="SM00421">
    <property type="entry name" value="HTH_LUXR"/>
    <property type="match status" value="1"/>
</dbReference>
<evidence type="ECO:0000313" key="9">
    <source>
        <dbReference type="Proteomes" id="UP001499843"/>
    </source>
</evidence>
<protein>
    <submittedName>
        <fullName evidence="8">Response regulator transcription factor</fullName>
    </submittedName>
</protein>
<dbReference type="PRINTS" id="PR00038">
    <property type="entry name" value="HTHLUXR"/>
</dbReference>
<evidence type="ECO:0000256" key="5">
    <source>
        <dbReference type="PROSITE-ProRule" id="PRU00169"/>
    </source>
</evidence>
<dbReference type="Pfam" id="PF00072">
    <property type="entry name" value="Response_reg"/>
    <property type="match status" value="1"/>
</dbReference>
<keyword evidence="3" id="KW-0238">DNA-binding</keyword>
<dbReference type="PANTHER" id="PTHR43214:SF24">
    <property type="entry name" value="TRANSCRIPTIONAL REGULATORY PROTEIN NARL-RELATED"/>
    <property type="match status" value="1"/>
</dbReference>
<feature type="modified residue" description="4-aspartylphosphate" evidence="5">
    <location>
        <position position="66"/>
    </location>
</feature>
<dbReference type="InterPro" id="IPR000792">
    <property type="entry name" value="Tscrpt_reg_LuxR_C"/>
</dbReference>
<dbReference type="CDD" id="cd17535">
    <property type="entry name" value="REC_NarL-like"/>
    <property type="match status" value="1"/>
</dbReference>
<reference evidence="8 9" key="1">
    <citation type="journal article" date="2019" name="Int. J. Syst. Evol. Microbiol.">
        <title>The Global Catalogue of Microorganisms (GCM) 10K type strain sequencing project: providing services to taxonomists for standard genome sequencing and annotation.</title>
        <authorList>
            <consortium name="The Broad Institute Genomics Platform"/>
            <consortium name="The Broad Institute Genome Sequencing Center for Infectious Disease"/>
            <person name="Wu L."/>
            <person name="Ma J."/>
        </authorList>
    </citation>
    <scope>NUCLEOTIDE SEQUENCE [LARGE SCALE GENOMIC DNA]</scope>
    <source>
        <strain evidence="8 9">JCM 16114</strain>
    </source>
</reference>
<keyword evidence="9" id="KW-1185">Reference proteome</keyword>
<dbReference type="InterPro" id="IPR039420">
    <property type="entry name" value="WalR-like"/>
</dbReference>
<feature type="domain" description="Response regulatory" evidence="7">
    <location>
        <begin position="15"/>
        <end position="131"/>
    </location>
</feature>
<accession>A0ABN3CW06</accession>
<dbReference type="CDD" id="cd06170">
    <property type="entry name" value="LuxR_C_like"/>
    <property type="match status" value="1"/>
</dbReference>
<keyword evidence="2" id="KW-0805">Transcription regulation</keyword>
<sequence length="223" mass="23695">MSESAEAVVGGAGVRVLVVDDQQVMREGLVALLGLMDGVEVAGDAGQGEEALRLVAESRPDVVLMDLRMPVMDGVEATRRIVREYPDVAVVVLTTYDDDRSVDAALLAGARGYLTKDAGRAEIAAALRSAAAGQSTFSPVAAKRLVEVLSRSAAEPVTECPDGLTAREVEVLRLIARGLSNTEMAARLFIAGTTVKTHINNAFAKIGVRNRTEAANYVRDRFL</sequence>
<gene>
    <name evidence="8" type="ORF">GCM10009850_091250</name>
</gene>
<dbReference type="PANTHER" id="PTHR43214">
    <property type="entry name" value="TWO-COMPONENT RESPONSE REGULATOR"/>
    <property type="match status" value="1"/>
</dbReference>
<evidence type="ECO:0000256" key="1">
    <source>
        <dbReference type="ARBA" id="ARBA00022553"/>
    </source>
</evidence>
<organism evidence="8 9">
    <name type="scientific">Nonomuraea monospora</name>
    <dbReference type="NCBI Taxonomy" id="568818"/>
    <lineage>
        <taxon>Bacteria</taxon>
        <taxon>Bacillati</taxon>
        <taxon>Actinomycetota</taxon>
        <taxon>Actinomycetes</taxon>
        <taxon>Streptosporangiales</taxon>
        <taxon>Streptosporangiaceae</taxon>
        <taxon>Nonomuraea</taxon>
    </lineage>
</organism>
<proteinExistence type="predicted"/>
<dbReference type="EMBL" id="BAAAQX010000034">
    <property type="protein sequence ID" value="GAA2213662.1"/>
    <property type="molecule type" value="Genomic_DNA"/>
</dbReference>
<dbReference type="Proteomes" id="UP001499843">
    <property type="component" value="Unassembled WGS sequence"/>
</dbReference>
<evidence type="ECO:0000259" key="7">
    <source>
        <dbReference type="PROSITE" id="PS50110"/>
    </source>
</evidence>
<dbReference type="Pfam" id="PF00196">
    <property type="entry name" value="GerE"/>
    <property type="match status" value="1"/>
</dbReference>
<dbReference type="InterPro" id="IPR001789">
    <property type="entry name" value="Sig_transdc_resp-reg_receiver"/>
</dbReference>
<evidence type="ECO:0000259" key="6">
    <source>
        <dbReference type="PROSITE" id="PS50043"/>
    </source>
</evidence>
<keyword evidence="1 5" id="KW-0597">Phosphoprotein</keyword>
<comment type="caution">
    <text evidence="8">The sequence shown here is derived from an EMBL/GenBank/DDBJ whole genome shotgun (WGS) entry which is preliminary data.</text>
</comment>
<dbReference type="PROSITE" id="PS50043">
    <property type="entry name" value="HTH_LUXR_2"/>
    <property type="match status" value="1"/>
</dbReference>
<feature type="domain" description="HTH luxR-type" evidence="6">
    <location>
        <begin position="157"/>
        <end position="222"/>
    </location>
</feature>
<name>A0ABN3CW06_9ACTN</name>
<evidence type="ECO:0000256" key="2">
    <source>
        <dbReference type="ARBA" id="ARBA00023015"/>
    </source>
</evidence>
<dbReference type="Gene3D" id="3.40.50.2300">
    <property type="match status" value="1"/>
</dbReference>
<evidence type="ECO:0000313" key="8">
    <source>
        <dbReference type="EMBL" id="GAA2213662.1"/>
    </source>
</evidence>